<protein>
    <submittedName>
        <fullName evidence="2">Uncharacterized protein</fullName>
    </submittedName>
</protein>
<dbReference type="Proteomes" id="UP000095285">
    <property type="component" value="Unassembled WGS sequence"/>
</dbReference>
<name>A0A1I7V5G6_LOALO</name>
<dbReference type="WBParaSite" id="EN70_10087">
    <property type="protein sequence ID" value="EN70_10087"/>
    <property type="gene ID" value="EN70_10087"/>
</dbReference>
<keyword evidence="1" id="KW-1185">Reference proteome</keyword>
<reference evidence="2" key="2">
    <citation type="submission" date="2016-11" db="UniProtKB">
        <authorList>
            <consortium name="WormBaseParasite"/>
        </authorList>
    </citation>
    <scope>IDENTIFICATION</scope>
</reference>
<sequence>MTNCRLVDRSLSWGYVTGNVFSEQKKYRSLLSSGGGYAIMTLSMVQSWRISEEDVLSARL</sequence>
<reference evidence="1" key="1">
    <citation type="submission" date="2012-04" db="EMBL/GenBank/DDBJ databases">
        <title>The Genome Sequence of Loa loa.</title>
        <authorList>
            <consortium name="The Broad Institute Genome Sequencing Platform"/>
            <consortium name="Broad Institute Genome Sequencing Center for Infectious Disease"/>
            <person name="Nutman T.B."/>
            <person name="Fink D.L."/>
            <person name="Russ C."/>
            <person name="Young S."/>
            <person name="Zeng Q."/>
            <person name="Gargeya S."/>
            <person name="Alvarado L."/>
            <person name="Berlin A."/>
            <person name="Chapman S.B."/>
            <person name="Chen Z."/>
            <person name="Freedman E."/>
            <person name="Gellesch M."/>
            <person name="Goldberg J."/>
            <person name="Griggs A."/>
            <person name="Gujja S."/>
            <person name="Heilman E.R."/>
            <person name="Heiman D."/>
            <person name="Howarth C."/>
            <person name="Mehta T."/>
            <person name="Neiman D."/>
            <person name="Pearson M."/>
            <person name="Roberts A."/>
            <person name="Saif S."/>
            <person name="Shea T."/>
            <person name="Shenoy N."/>
            <person name="Sisk P."/>
            <person name="Stolte C."/>
            <person name="Sykes S."/>
            <person name="White J."/>
            <person name="Yandava C."/>
            <person name="Haas B."/>
            <person name="Henn M.R."/>
            <person name="Nusbaum C."/>
            <person name="Birren B."/>
        </authorList>
    </citation>
    <scope>NUCLEOTIDE SEQUENCE [LARGE SCALE GENOMIC DNA]</scope>
</reference>
<proteinExistence type="predicted"/>
<evidence type="ECO:0000313" key="2">
    <source>
        <dbReference type="WBParaSite" id="EN70_10087"/>
    </source>
</evidence>
<dbReference type="AlphaFoldDB" id="A0A1I7V5G6"/>
<organism evidence="1 2">
    <name type="scientific">Loa loa</name>
    <name type="common">Eye worm</name>
    <name type="synonym">Filaria loa</name>
    <dbReference type="NCBI Taxonomy" id="7209"/>
    <lineage>
        <taxon>Eukaryota</taxon>
        <taxon>Metazoa</taxon>
        <taxon>Ecdysozoa</taxon>
        <taxon>Nematoda</taxon>
        <taxon>Chromadorea</taxon>
        <taxon>Rhabditida</taxon>
        <taxon>Spirurina</taxon>
        <taxon>Spiruromorpha</taxon>
        <taxon>Filarioidea</taxon>
        <taxon>Onchocercidae</taxon>
        <taxon>Loa</taxon>
    </lineage>
</organism>
<accession>A0A1I7V5G6</accession>
<evidence type="ECO:0000313" key="1">
    <source>
        <dbReference type="Proteomes" id="UP000095285"/>
    </source>
</evidence>